<evidence type="ECO:0000313" key="3">
    <source>
        <dbReference type="Proteomes" id="UP000000328"/>
    </source>
</evidence>
<dbReference type="GO" id="GO:0008081">
    <property type="term" value="F:phosphoric diester hydrolase activity"/>
    <property type="evidence" value="ECO:0007669"/>
    <property type="project" value="InterPro"/>
</dbReference>
<dbReference type="OrthoDB" id="195526at2"/>
<dbReference type="HOGENOM" id="CLU_583482_0_0_11"/>
<feature type="signal peptide" evidence="1">
    <location>
        <begin position="1"/>
        <end position="25"/>
    </location>
</feature>
<organism evidence="2 3">
    <name type="scientific">Amycolatopsis mediterranei (strain U-32)</name>
    <dbReference type="NCBI Taxonomy" id="749927"/>
    <lineage>
        <taxon>Bacteria</taxon>
        <taxon>Bacillati</taxon>
        <taxon>Actinomycetota</taxon>
        <taxon>Actinomycetes</taxon>
        <taxon>Pseudonocardiales</taxon>
        <taxon>Pseudonocardiaceae</taxon>
        <taxon>Amycolatopsis</taxon>
    </lineage>
</organism>
<evidence type="ECO:0000256" key="1">
    <source>
        <dbReference type="SAM" id="SignalP"/>
    </source>
</evidence>
<dbReference type="SUPFAM" id="SSF51695">
    <property type="entry name" value="PLC-like phosphodiesterases"/>
    <property type="match status" value="1"/>
</dbReference>
<keyword evidence="1" id="KW-0732">Signal</keyword>
<feature type="chain" id="PRO_5002607274" description="Phosphoinositide phospholipase C, Ca2+-dependent" evidence="1">
    <location>
        <begin position="26"/>
        <end position="468"/>
    </location>
</feature>
<dbReference type="EMBL" id="CP002000">
    <property type="protein sequence ID" value="ADJ46937.1"/>
    <property type="molecule type" value="Genomic_DNA"/>
</dbReference>
<dbReference type="KEGG" id="amd:AMED_5174"/>
<evidence type="ECO:0000313" key="2">
    <source>
        <dbReference type="EMBL" id="ADJ46937.1"/>
    </source>
</evidence>
<sequence length="468" mass="49973">MRRLPALATAVLTASALLTAGTAHAASPPFPASVFRATHNSYSGNVDGAKNSLAYQLDHGVRFLELDVHDNGYATSRDYAVGHDSPGNLVDHGGGNPASNNLRDWLAVVNTWSAQHPAAAPIVVMLDLKDDLTDNPSFAAGNLTALDQELESVFGARLLRAQDYPAAQPDVDALRGRVLPLLSGDGGSRTEYKRDVGYHPAVALNGRGQVVEVHDSGAGALWYWTGTYGADGRITWLRHGKYDSGQTPAVALNDNGDLVEVHQSQSAATLWYHVGKLGADGEITWQASHQYDNGVLPTVAFTDATHLREIHQSQSSSQNWDWDGVLAGTTVAWTGNAKTSDARFAKASATGGSRRVSVWTGADGPTSAQTLRADTDRVGGDRIRYRQVAFDEFQQGDSAELQQGALFYGAPATESAFITSARLAGKLVRGWDFDSAGQATTPLANYPATNHPYDSWYQNLLAQAGAVE</sequence>
<dbReference type="AlphaFoldDB" id="A0A0H3D9G6"/>
<reference evidence="2 3" key="1">
    <citation type="journal article" date="2010" name="Cell Res.">
        <title>Complete genome sequence of the rifamycin SV-producing Amycolatopsis mediterranei U32 revealed its genetic characteristics in phylogeny and metabolism.</title>
        <authorList>
            <person name="Zhao W."/>
            <person name="Zhong Y."/>
            <person name="Yuan H."/>
            <person name="Wang J."/>
            <person name="Zheng H."/>
            <person name="Wang Y."/>
            <person name="Cen X."/>
            <person name="Xu F."/>
            <person name="Bai J."/>
            <person name="Han X."/>
            <person name="Lu G."/>
            <person name="Zhu Y."/>
            <person name="Shao Z."/>
            <person name="Yan H."/>
            <person name="Li C."/>
            <person name="Peng N."/>
            <person name="Zhang Z."/>
            <person name="Zhang Y."/>
            <person name="Lin W."/>
            <person name="Fan Y."/>
            <person name="Qin Z."/>
            <person name="Hu Y."/>
            <person name="Zhu B."/>
            <person name="Wang S."/>
            <person name="Ding X."/>
            <person name="Zhao G.P."/>
        </authorList>
    </citation>
    <scope>NUCLEOTIDE SEQUENCE [LARGE SCALE GENOMIC DNA]</scope>
    <source>
        <strain evidence="3">U-32</strain>
    </source>
</reference>
<name>A0A0H3D9G6_AMYMU</name>
<dbReference type="GeneID" id="92872880"/>
<dbReference type="PROSITE" id="PS50007">
    <property type="entry name" value="PIPLC_X_DOMAIN"/>
    <property type="match status" value="1"/>
</dbReference>
<evidence type="ECO:0008006" key="4">
    <source>
        <dbReference type="Google" id="ProtNLM"/>
    </source>
</evidence>
<dbReference type="RefSeq" id="WP_013226998.1">
    <property type="nucleotide sequence ID" value="NC_014318.1"/>
</dbReference>
<accession>A0A0H3D9G6</accession>
<gene>
    <name evidence="2" type="ordered locus">AMED_5174</name>
</gene>
<dbReference type="Gene3D" id="3.20.20.190">
    <property type="entry name" value="Phosphatidylinositol (PI) phosphodiesterase"/>
    <property type="match status" value="1"/>
</dbReference>
<dbReference type="PATRIC" id="fig|749927.5.peg.5359"/>
<protein>
    <recommendedName>
        <fullName evidence="4">Phosphoinositide phospholipase C, Ca2+-dependent</fullName>
    </recommendedName>
</protein>
<dbReference type="Proteomes" id="UP000000328">
    <property type="component" value="Chromosome"/>
</dbReference>
<dbReference type="eggNOG" id="COG3209">
    <property type="taxonomic scope" value="Bacteria"/>
</dbReference>
<dbReference type="GO" id="GO:0006629">
    <property type="term" value="P:lipid metabolic process"/>
    <property type="evidence" value="ECO:0007669"/>
    <property type="project" value="InterPro"/>
</dbReference>
<dbReference type="InterPro" id="IPR017946">
    <property type="entry name" value="PLC-like_Pdiesterase_TIM-brl"/>
</dbReference>
<proteinExistence type="predicted"/>